<dbReference type="GO" id="GO:0006506">
    <property type="term" value="P:GPI anchor biosynthetic process"/>
    <property type="evidence" value="ECO:0007669"/>
    <property type="project" value="TreeGrafter"/>
</dbReference>
<dbReference type="GO" id="GO:0005789">
    <property type="term" value="C:endoplasmic reticulum membrane"/>
    <property type="evidence" value="ECO:0007669"/>
    <property type="project" value="UniProtKB-SubCell"/>
</dbReference>
<feature type="transmembrane region" description="Helical" evidence="10">
    <location>
        <begin position="369"/>
        <end position="387"/>
    </location>
</feature>
<comment type="caution">
    <text evidence="12">The sequence shown here is derived from an EMBL/GenBank/DDBJ whole genome shotgun (WGS) entry which is preliminary data.</text>
</comment>
<gene>
    <name evidence="12" type="ORF">MVEN_02035800</name>
</gene>
<sequence>MTTTRFVVCTALLVRILIALSTSTVFQPDEYFQSLEPAHHLVFGYGHLTWEWLSPRPIRSILYPALNVPVYWFLKVTALDTAGTLGDWLVIAGPRVLHGSFASLTDIFLCSLTKNVIGERYVSTALFVSLTSMFHVLSLSRSLSNSLETSLTTIALSYYPWVSGPHVAIDRPRVRLSLVFAALACAVRPTNAIIWIYLFGYLLWQLRSSRRSVAGIIQDGVIVSGVTLSGIFVLDSLYYGTPTFTPLNFLATNLSNVSLFYGGNAWHYYLSQAIPIMCTTSLPFALREIWLILRGHGSPALGSMLGSVTWTVCVYSLAGHKEWRFIHPLLPILHLFAAKTLCDVSVSSKNTHVEDQNPTKESLPLQRRLRIILLLTLPISCYIALLYCSAPIQVMTFIRGLPREELRDGGVGFLMPCHSTPGHAYLHRPELANGRMWALGCEPPLQNQDPAAYRDQTTVFFASPLAYLKDRFPQLVDPTYPLSPFPTSVPGALESTAETGGYPWVHEWPQHLVFFGALLEEEGVQNLLEERGFREVWSAGRAWEGDCDERKGGVKVWKYAG</sequence>
<comment type="caution">
    <text evidence="10">Lacks conserved residue(s) required for the propagation of feature annotation.</text>
</comment>
<keyword evidence="13" id="KW-1185">Reference proteome</keyword>
<dbReference type="OrthoDB" id="416834at2759"/>
<comment type="similarity">
    <text evidence="2">Belongs to the glycosyltransferase 22 family. PIGB subfamily.</text>
</comment>
<evidence type="ECO:0000313" key="12">
    <source>
        <dbReference type="EMBL" id="KAF7338111.1"/>
    </source>
</evidence>
<comment type="function">
    <text evidence="9">Mannosyltransferase involved in glycosylphosphatidylinositol-anchor biosynthesis. Transfers the third mannose to Man2-GlcN-acyl-PI during GPI precursor assembly.</text>
</comment>
<evidence type="ECO:0000256" key="4">
    <source>
        <dbReference type="ARBA" id="ARBA00022679"/>
    </source>
</evidence>
<feature type="transmembrane region" description="Helical" evidence="10">
    <location>
        <begin position="178"/>
        <end position="204"/>
    </location>
</feature>
<keyword evidence="7 10" id="KW-1133">Transmembrane helix</keyword>
<dbReference type="GO" id="GO:0000026">
    <property type="term" value="F:alpha-1,2-mannosyltransferase activity"/>
    <property type="evidence" value="ECO:0007669"/>
    <property type="project" value="TreeGrafter"/>
</dbReference>
<dbReference type="Pfam" id="PF03901">
    <property type="entry name" value="Glyco_transf_22"/>
    <property type="match status" value="1"/>
</dbReference>
<evidence type="ECO:0000256" key="3">
    <source>
        <dbReference type="ARBA" id="ARBA00022676"/>
    </source>
</evidence>
<evidence type="ECO:0000313" key="13">
    <source>
        <dbReference type="Proteomes" id="UP000620124"/>
    </source>
</evidence>
<dbReference type="Proteomes" id="UP000620124">
    <property type="component" value="Unassembled WGS sequence"/>
</dbReference>
<proteinExistence type="inferred from homology"/>
<evidence type="ECO:0000256" key="6">
    <source>
        <dbReference type="ARBA" id="ARBA00022824"/>
    </source>
</evidence>
<accession>A0A8H7CJ30</accession>
<evidence type="ECO:0000256" key="5">
    <source>
        <dbReference type="ARBA" id="ARBA00022692"/>
    </source>
</evidence>
<organism evidence="12 13">
    <name type="scientific">Mycena venus</name>
    <dbReference type="NCBI Taxonomy" id="2733690"/>
    <lineage>
        <taxon>Eukaryota</taxon>
        <taxon>Fungi</taxon>
        <taxon>Dikarya</taxon>
        <taxon>Basidiomycota</taxon>
        <taxon>Agaricomycotina</taxon>
        <taxon>Agaricomycetes</taxon>
        <taxon>Agaricomycetidae</taxon>
        <taxon>Agaricales</taxon>
        <taxon>Marasmiineae</taxon>
        <taxon>Mycenaceae</taxon>
        <taxon>Mycena</taxon>
    </lineage>
</organism>
<dbReference type="InterPro" id="IPR005599">
    <property type="entry name" value="GPI_mannosylTrfase"/>
</dbReference>
<feature type="chain" id="PRO_5034983080" description="Mannosyltransferase" evidence="11">
    <location>
        <begin position="22"/>
        <end position="561"/>
    </location>
</feature>
<evidence type="ECO:0000256" key="8">
    <source>
        <dbReference type="ARBA" id="ARBA00023136"/>
    </source>
</evidence>
<evidence type="ECO:0000256" key="10">
    <source>
        <dbReference type="RuleBase" id="RU363075"/>
    </source>
</evidence>
<dbReference type="PANTHER" id="PTHR22760">
    <property type="entry name" value="GLYCOSYLTRANSFERASE"/>
    <property type="match status" value="1"/>
</dbReference>
<dbReference type="EC" id="2.4.1.-" evidence="10"/>
<reference evidence="12" key="1">
    <citation type="submission" date="2020-05" db="EMBL/GenBank/DDBJ databases">
        <title>Mycena genomes resolve the evolution of fungal bioluminescence.</title>
        <authorList>
            <person name="Tsai I.J."/>
        </authorList>
    </citation>
    <scope>NUCLEOTIDE SEQUENCE</scope>
    <source>
        <strain evidence="12">CCC161011</strain>
    </source>
</reference>
<keyword evidence="8 10" id="KW-0472">Membrane</keyword>
<evidence type="ECO:0000256" key="2">
    <source>
        <dbReference type="ARBA" id="ARBA00006065"/>
    </source>
</evidence>
<evidence type="ECO:0000256" key="1">
    <source>
        <dbReference type="ARBA" id="ARBA00004477"/>
    </source>
</evidence>
<keyword evidence="6 10" id="KW-0256">Endoplasmic reticulum</keyword>
<dbReference type="PANTHER" id="PTHR22760:SF4">
    <property type="entry name" value="GPI MANNOSYLTRANSFERASE 3"/>
    <property type="match status" value="1"/>
</dbReference>
<evidence type="ECO:0000256" key="9">
    <source>
        <dbReference type="ARBA" id="ARBA00024708"/>
    </source>
</evidence>
<evidence type="ECO:0000256" key="7">
    <source>
        <dbReference type="ARBA" id="ARBA00022989"/>
    </source>
</evidence>
<dbReference type="EMBL" id="JACAZI010000021">
    <property type="protein sequence ID" value="KAF7338111.1"/>
    <property type="molecule type" value="Genomic_DNA"/>
</dbReference>
<comment type="subcellular location">
    <subcellularLocation>
        <location evidence="1 10">Endoplasmic reticulum membrane</location>
        <topology evidence="1 10">Multi-pass membrane protein</topology>
    </subcellularLocation>
</comment>
<evidence type="ECO:0000256" key="11">
    <source>
        <dbReference type="SAM" id="SignalP"/>
    </source>
</evidence>
<keyword evidence="4 12" id="KW-0808">Transferase</keyword>
<keyword evidence="5 10" id="KW-0812">Transmembrane</keyword>
<keyword evidence="11" id="KW-0732">Signal</keyword>
<name>A0A8H7CJ30_9AGAR</name>
<keyword evidence="3 10" id="KW-0328">Glycosyltransferase</keyword>
<feature type="signal peptide" evidence="11">
    <location>
        <begin position="1"/>
        <end position="21"/>
    </location>
</feature>
<dbReference type="AlphaFoldDB" id="A0A8H7CJ30"/>
<feature type="transmembrane region" description="Helical" evidence="10">
    <location>
        <begin position="216"/>
        <end position="239"/>
    </location>
</feature>
<protein>
    <recommendedName>
        <fullName evidence="10">Mannosyltransferase</fullName>
        <ecNumber evidence="10">2.4.1.-</ecNumber>
    </recommendedName>
</protein>